<comment type="cofactor">
    <cofactor evidence="1 6">
        <name>Mg(2+)</name>
        <dbReference type="ChEBI" id="CHEBI:18420"/>
    </cofactor>
</comment>
<keyword evidence="3 6" id="KW-0479">Metal-binding</keyword>
<dbReference type="RefSeq" id="WP_017711502.1">
    <property type="nucleotide sequence ID" value="NZ_KB235933.1"/>
</dbReference>
<evidence type="ECO:0000256" key="2">
    <source>
        <dbReference type="ARBA" id="ARBA00009759"/>
    </source>
</evidence>
<comment type="caution">
    <text evidence="7">The sequence shown here is derived from an EMBL/GenBank/DDBJ whole genome shotgun (WGS) entry which is preliminary data.</text>
</comment>
<dbReference type="InterPro" id="IPR051090">
    <property type="entry name" value="Inositol_monoP_superfamily"/>
</dbReference>
<dbReference type="STRING" id="317619.GCA_000332315_00886"/>
<evidence type="ECO:0000256" key="1">
    <source>
        <dbReference type="ARBA" id="ARBA00001946"/>
    </source>
</evidence>
<evidence type="ECO:0000256" key="6">
    <source>
        <dbReference type="PIRSR" id="PIRSR600760-2"/>
    </source>
</evidence>
<proteinExistence type="inferred from homology"/>
<dbReference type="EMBL" id="AJTX02000004">
    <property type="protein sequence ID" value="KKJ00159.1"/>
    <property type="molecule type" value="Genomic_DNA"/>
</dbReference>
<dbReference type="GO" id="GO:0000103">
    <property type="term" value="P:sulfate assimilation"/>
    <property type="evidence" value="ECO:0007669"/>
    <property type="project" value="TreeGrafter"/>
</dbReference>
<protein>
    <submittedName>
        <fullName evidence="7">3'-5'-bisphosphate nucleotidase</fullName>
    </submittedName>
</protein>
<organism evidence="7 8">
    <name type="scientific">Prochlorothrix hollandica PCC 9006 = CALU 1027</name>
    <dbReference type="NCBI Taxonomy" id="317619"/>
    <lineage>
        <taxon>Bacteria</taxon>
        <taxon>Bacillati</taxon>
        <taxon>Cyanobacteriota</taxon>
        <taxon>Cyanophyceae</taxon>
        <taxon>Prochlorotrichales</taxon>
        <taxon>Prochlorotrichaceae</taxon>
        <taxon>Prochlorothrix</taxon>
    </lineage>
</organism>
<evidence type="ECO:0000313" key="7">
    <source>
        <dbReference type="EMBL" id="KKJ00159.1"/>
    </source>
</evidence>
<sequence length="354" mass="37473">MSHPTLPYAQERAVALHCAITAGHLCEAVRRDQASAAFSKPDHSPVTIADYAAQALICRSLQQHFPQDPVMGEEDARLLASPAMAECLRQVTQYLQPYVHDSPITPGVGSPLAPLQALTPEPAEVSVKAVLDWVGHGKSGLGDRFWTLDPIDGTKGYVRGDQYAVALALIEKGQLQVAVIVAPALAVVPQDPRGDRGVAFVAVRGQGAQAIALGSGATQPLRVNGPERAAQFRLIESVERDHGTPAWQQAVAQAIGLQADPLPMDSLAKYGAIARGEADLYMRLPSGASAQRRENIWDHGAGVLVLEEAGGRVTDQWGQPLDFSQGTKLLNNEGIVASNGVLHAAAIAAIQTLV</sequence>
<feature type="binding site" evidence="6">
    <location>
        <position position="298"/>
    </location>
    <ligand>
        <name>Mg(2+)</name>
        <dbReference type="ChEBI" id="CHEBI:18420"/>
        <label>1</label>
        <note>catalytic</note>
    </ligand>
</feature>
<dbReference type="SUPFAM" id="SSF56655">
    <property type="entry name" value="Carbohydrate phosphatase"/>
    <property type="match status" value="1"/>
</dbReference>
<dbReference type="InterPro" id="IPR000760">
    <property type="entry name" value="Inositol_monophosphatase-like"/>
</dbReference>
<dbReference type="PANTHER" id="PTHR43200">
    <property type="entry name" value="PHOSPHATASE"/>
    <property type="match status" value="1"/>
</dbReference>
<dbReference type="Gene3D" id="3.30.540.10">
    <property type="entry name" value="Fructose-1,6-Bisphosphatase, subunit A, domain 1"/>
    <property type="match status" value="1"/>
</dbReference>
<dbReference type="AlphaFoldDB" id="A0A0M2PZM8"/>
<dbReference type="Proteomes" id="UP000034681">
    <property type="component" value="Unassembled WGS sequence"/>
</dbReference>
<dbReference type="Pfam" id="PF00459">
    <property type="entry name" value="Inositol_P"/>
    <property type="match status" value="1"/>
</dbReference>
<dbReference type="GO" id="GO:0046872">
    <property type="term" value="F:metal ion binding"/>
    <property type="evidence" value="ECO:0007669"/>
    <property type="project" value="UniProtKB-KW"/>
</dbReference>
<dbReference type="eggNOG" id="COG1218">
    <property type="taxonomic scope" value="Bacteria"/>
</dbReference>
<evidence type="ECO:0000256" key="4">
    <source>
        <dbReference type="ARBA" id="ARBA00022801"/>
    </source>
</evidence>
<feature type="binding site" evidence="6">
    <location>
        <position position="151"/>
    </location>
    <ligand>
        <name>Mg(2+)</name>
        <dbReference type="ChEBI" id="CHEBI:18420"/>
        <label>1</label>
        <note>catalytic</note>
    </ligand>
</feature>
<dbReference type="GO" id="GO:0008441">
    <property type="term" value="F:3'(2'),5'-bisphosphate nucleotidase activity"/>
    <property type="evidence" value="ECO:0007669"/>
    <property type="project" value="TreeGrafter"/>
</dbReference>
<comment type="similarity">
    <text evidence="2">Belongs to the inositol monophosphatase superfamily.</text>
</comment>
<accession>A0A0M2PZM8</accession>
<dbReference type="PROSITE" id="PS00629">
    <property type="entry name" value="IMP_1"/>
    <property type="match status" value="1"/>
</dbReference>
<keyword evidence="8" id="KW-1185">Reference proteome</keyword>
<dbReference type="PANTHER" id="PTHR43200:SF6">
    <property type="entry name" value="3'(2'),5'-BISPHOSPHATE NUCLEOTIDASE"/>
    <property type="match status" value="1"/>
</dbReference>
<feature type="binding site" evidence="6">
    <location>
        <position position="152"/>
    </location>
    <ligand>
        <name>Mg(2+)</name>
        <dbReference type="ChEBI" id="CHEBI:18420"/>
        <label>1</label>
        <note>catalytic</note>
    </ligand>
</feature>
<keyword evidence="5 6" id="KW-0460">Magnesium</keyword>
<gene>
    <name evidence="7" type="ORF">PROH_10590</name>
</gene>
<dbReference type="PRINTS" id="PR00377">
    <property type="entry name" value="IMPHPHTASES"/>
</dbReference>
<evidence type="ECO:0000313" key="8">
    <source>
        <dbReference type="Proteomes" id="UP000034681"/>
    </source>
</evidence>
<dbReference type="InterPro" id="IPR020583">
    <property type="entry name" value="Inositol_monoP_metal-BS"/>
</dbReference>
<dbReference type="OrthoDB" id="9772456at2"/>
<evidence type="ECO:0000256" key="5">
    <source>
        <dbReference type="ARBA" id="ARBA00022842"/>
    </source>
</evidence>
<evidence type="ECO:0000256" key="3">
    <source>
        <dbReference type="ARBA" id="ARBA00022723"/>
    </source>
</evidence>
<name>A0A0M2PZM8_PROHO</name>
<feature type="binding site" evidence="6">
    <location>
        <position position="73"/>
    </location>
    <ligand>
        <name>Mg(2+)</name>
        <dbReference type="ChEBI" id="CHEBI:18420"/>
        <label>1</label>
        <note>catalytic</note>
    </ligand>
</feature>
<reference evidence="7" key="1">
    <citation type="submission" date="2012-04" db="EMBL/GenBank/DDBJ databases">
        <authorList>
            <person name="Borisov I.G."/>
            <person name="Ivanikova N.V."/>
            <person name="Pinevich A.V."/>
        </authorList>
    </citation>
    <scope>NUCLEOTIDE SEQUENCE</scope>
    <source>
        <strain evidence="7">CALU 1027</strain>
    </source>
</reference>
<keyword evidence="4" id="KW-0378">Hydrolase</keyword>
<feature type="binding site" evidence="6">
    <location>
        <position position="149"/>
    </location>
    <ligand>
        <name>Mg(2+)</name>
        <dbReference type="ChEBI" id="CHEBI:18420"/>
        <label>1</label>
        <note>catalytic</note>
    </ligand>
</feature>
<dbReference type="Gene3D" id="3.40.190.80">
    <property type="match status" value="1"/>
</dbReference>
<dbReference type="CDD" id="cd01517">
    <property type="entry name" value="PAP_phosphatase"/>
    <property type="match status" value="1"/>
</dbReference>